<accession>A0ABT7IF40</accession>
<evidence type="ECO:0000313" key="2">
    <source>
        <dbReference type="EMBL" id="MDL0431744.1"/>
    </source>
</evidence>
<protein>
    <recommendedName>
        <fullName evidence="4">Minor tail protein</fullName>
    </recommendedName>
</protein>
<gene>
    <name evidence="2" type="ORF">QPM17_11430</name>
</gene>
<evidence type="ECO:0008006" key="4">
    <source>
        <dbReference type="Google" id="ProtNLM"/>
    </source>
</evidence>
<feature type="transmembrane region" description="Helical" evidence="1">
    <location>
        <begin position="6"/>
        <end position="26"/>
    </location>
</feature>
<evidence type="ECO:0000313" key="3">
    <source>
        <dbReference type="Proteomes" id="UP001227964"/>
    </source>
</evidence>
<keyword evidence="1" id="KW-0472">Membrane</keyword>
<proteinExistence type="predicted"/>
<dbReference type="EMBL" id="JASSVS010000005">
    <property type="protein sequence ID" value="MDL0431744.1"/>
    <property type="molecule type" value="Genomic_DNA"/>
</dbReference>
<sequence>MDAVIVGLFTAVLGFLGGLLTPWVRWQIDKKRAVRQEKAEHISKWREMIDQFDFDNEPFGDTAWYSALRAHMRPEIINKVEADRTVYVGGGRGDHVIKHMLLDEVARLEKGMWSK</sequence>
<dbReference type="RefSeq" id="WP_285390871.1">
    <property type="nucleotide sequence ID" value="NZ_JASSVS010000005.1"/>
</dbReference>
<keyword evidence="1" id="KW-0812">Transmembrane</keyword>
<evidence type="ECO:0000256" key="1">
    <source>
        <dbReference type="SAM" id="Phobius"/>
    </source>
</evidence>
<keyword evidence="3" id="KW-1185">Reference proteome</keyword>
<name>A0ABT7IF40_9GAMM</name>
<organism evidence="2 3">
    <name type="scientific">Marinobacter azerbaijanicus</name>
    <dbReference type="NCBI Taxonomy" id="3050455"/>
    <lineage>
        <taxon>Bacteria</taxon>
        <taxon>Pseudomonadati</taxon>
        <taxon>Pseudomonadota</taxon>
        <taxon>Gammaproteobacteria</taxon>
        <taxon>Pseudomonadales</taxon>
        <taxon>Marinobacteraceae</taxon>
        <taxon>Marinobacter</taxon>
    </lineage>
</organism>
<reference evidence="2 3" key="1">
    <citation type="submission" date="2023-06" db="EMBL/GenBank/DDBJ databases">
        <title>Marinobacter azerbaijanicus a moderately halophilic, isolated from Urmia Lake in Azerbaijan region of Iran.</title>
        <authorList>
            <person name="Sanchez-Porro C."/>
            <person name="Aghdam E.M."/>
            <person name="Saheb S.M."/>
            <person name="Tarhriz V."/>
            <person name="Kazemi E."/>
            <person name="Ammozegar M.A."/>
            <person name="Ventosa A."/>
            <person name="Hejazi M.S."/>
        </authorList>
    </citation>
    <scope>NUCLEOTIDE SEQUENCE [LARGE SCALE GENOMIC DNA]</scope>
    <source>
        <strain evidence="2 3">TBZ242</strain>
    </source>
</reference>
<keyword evidence="1" id="KW-1133">Transmembrane helix</keyword>
<comment type="caution">
    <text evidence="2">The sequence shown here is derived from an EMBL/GenBank/DDBJ whole genome shotgun (WGS) entry which is preliminary data.</text>
</comment>
<dbReference type="Proteomes" id="UP001227964">
    <property type="component" value="Unassembled WGS sequence"/>
</dbReference>